<organism evidence="2">
    <name type="scientific">Oikopleura dioica</name>
    <name type="common">Tunicate</name>
    <dbReference type="NCBI Taxonomy" id="34765"/>
    <lineage>
        <taxon>Eukaryota</taxon>
        <taxon>Metazoa</taxon>
        <taxon>Chordata</taxon>
        <taxon>Tunicata</taxon>
        <taxon>Appendicularia</taxon>
        <taxon>Copelata</taxon>
        <taxon>Oikopleuridae</taxon>
        <taxon>Oikopleura</taxon>
    </lineage>
</organism>
<feature type="transmembrane region" description="Helical" evidence="1">
    <location>
        <begin position="65"/>
        <end position="86"/>
    </location>
</feature>
<evidence type="ECO:0000256" key="1">
    <source>
        <dbReference type="SAM" id="Phobius"/>
    </source>
</evidence>
<feature type="transmembrane region" description="Helical" evidence="1">
    <location>
        <begin position="106"/>
        <end position="126"/>
    </location>
</feature>
<name>E4X5V0_OIKDI</name>
<dbReference type="EMBL" id="FN653026">
    <property type="protein sequence ID" value="CBY07653.1"/>
    <property type="molecule type" value="Genomic_DNA"/>
</dbReference>
<dbReference type="AlphaFoldDB" id="E4X5V0"/>
<keyword evidence="3" id="KW-1185">Reference proteome</keyword>
<accession>E4X5V0</accession>
<keyword evidence="1" id="KW-0812">Transmembrane</keyword>
<protein>
    <submittedName>
        <fullName evidence="2">Uncharacterized protein</fullName>
    </submittedName>
</protein>
<feature type="transmembrane region" description="Helical" evidence="1">
    <location>
        <begin position="138"/>
        <end position="163"/>
    </location>
</feature>
<keyword evidence="1" id="KW-0472">Membrane</keyword>
<keyword evidence="1" id="KW-1133">Transmembrane helix</keyword>
<reference evidence="2" key="1">
    <citation type="journal article" date="2010" name="Science">
        <title>Plasticity of animal genome architecture unmasked by rapid evolution of a pelagic tunicate.</title>
        <authorList>
            <person name="Denoeud F."/>
            <person name="Henriet S."/>
            <person name="Mungpakdee S."/>
            <person name="Aury J.M."/>
            <person name="Da Silva C."/>
            <person name="Brinkmann H."/>
            <person name="Mikhaleva J."/>
            <person name="Olsen L.C."/>
            <person name="Jubin C."/>
            <person name="Canestro C."/>
            <person name="Bouquet J.M."/>
            <person name="Danks G."/>
            <person name="Poulain J."/>
            <person name="Campsteijn C."/>
            <person name="Adamski M."/>
            <person name="Cross I."/>
            <person name="Yadetie F."/>
            <person name="Muffato M."/>
            <person name="Louis A."/>
            <person name="Butcher S."/>
            <person name="Tsagkogeorga G."/>
            <person name="Konrad A."/>
            <person name="Singh S."/>
            <person name="Jensen M.F."/>
            <person name="Cong E.H."/>
            <person name="Eikeseth-Otteraa H."/>
            <person name="Noel B."/>
            <person name="Anthouard V."/>
            <person name="Porcel B.M."/>
            <person name="Kachouri-Lafond R."/>
            <person name="Nishino A."/>
            <person name="Ugolini M."/>
            <person name="Chourrout P."/>
            <person name="Nishida H."/>
            <person name="Aasland R."/>
            <person name="Huzurbazar S."/>
            <person name="Westhof E."/>
            <person name="Delsuc F."/>
            <person name="Lehrach H."/>
            <person name="Reinhardt R."/>
            <person name="Weissenbach J."/>
            <person name="Roy S.W."/>
            <person name="Artiguenave F."/>
            <person name="Postlethwait J.H."/>
            <person name="Manak J.R."/>
            <person name="Thompson E.M."/>
            <person name="Jaillon O."/>
            <person name="Du Pasquier L."/>
            <person name="Boudinot P."/>
            <person name="Liberles D.A."/>
            <person name="Volff J.N."/>
            <person name="Philippe H."/>
            <person name="Lenhard B."/>
            <person name="Roest Crollius H."/>
            <person name="Wincker P."/>
            <person name="Chourrout D."/>
        </authorList>
    </citation>
    <scope>NUCLEOTIDE SEQUENCE [LARGE SCALE GENOMIC DNA]</scope>
</reference>
<sequence length="505" mass="57655">METQTFIYYLEGQGLMYSPTFIVVIFLGYLPIMIMIVLMLRGFVLVRYFRLWKTTSYYKLYPMQMIVLLINTIFHDLPEMILLYFYYTRYKPPSFDLRLTALVNSFISLCVALIGTVTQTIGVYRYQKLFKMGPSKILIFISVLPVILVTPLMKISVLLSTIFSQMVTYTTGNTYDIKKHTLNDIKIIEGRTIMNITSVENDFKPVSSAIEGTAIAKYFAPRHALCVDTEITFKNASFSLNSDPQPFKAGCLNQLEWVLIGATPVLIMGIVSFVFLLRKAWPFLNIPCLCWGVCPADDRSYKRRPSAFAGLSLALVNFITKIPDRLQKPRESFVGMMRRSTLFVPEKNENNIPQNRRSTITAAQLPKMETYGLTGISKMTENAQRTIIENEMNEAASRRPSILKMTSSAPTLNEIRRRKSVFFKVDEEESSADDKSSEEEDSILKALREEDLIGLMNSDDEAAASIIFIKKEKEPKKSKKKNVIKYQPAPPISNAEQKIIDEIYK</sequence>
<evidence type="ECO:0000313" key="2">
    <source>
        <dbReference type="EMBL" id="CBY07653.1"/>
    </source>
</evidence>
<dbReference type="Proteomes" id="UP000001307">
    <property type="component" value="Unassembled WGS sequence"/>
</dbReference>
<proteinExistence type="predicted"/>
<feature type="transmembrane region" description="Helical" evidence="1">
    <location>
        <begin position="257"/>
        <end position="277"/>
    </location>
</feature>
<evidence type="ECO:0000313" key="3">
    <source>
        <dbReference type="Proteomes" id="UP000001307"/>
    </source>
</evidence>
<dbReference type="OrthoDB" id="10445146at2759"/>
<gene>
    <name evidence="2" type="ORF">GSOID_T00002642001</name>
</gene>
<dbReference type="InParanoid" id="E4X5V0"/>
<feature type="transmembrane region" description="Helical" evidence="1">
    <location>
        <begin position="20"/>
        <end position="44"/>
    </location>
</feature>